<dbReference type="InterPro" id="IPR003507">
    <property type="entry name" value="S66_fam"/>
</dbReference>
<dbReference type="EMBL" id="DWXE01000023">
    <property type="protein sequence ID" value="HJB91157.1"/>
    <property type="molecule type" value="Genomic_DNA"/>
</dbReference>
<comment type="similarity">
    <text evidence="1">Belongs to the peptidase S66 family.</text>
</comment>
<dbReference type="AlphaFoldDB" id="A0A9D2MQR8"/>
<dbReference type="InterPro" id="IPR040921">
    <property type="entry name" value="Peptidase_S66C"/>
</dbReference>
<reference evidence="9" key="1">
    <citation type="journal article" date="2021" name="PeerJ">
        <title>Extensive microbial diversity within the chicken gut microbiome revealed by metagenomics and culture.</title>
        <authorList>
            <person name="Gilroy R."/>
            <person name="Ravi A."/>
            <person name="Getino M."/>
            <person name="Pursley I."/>
            <person name="Horton D.L."/>
            <person name="Alikhan N.F."/>
            <person name="Baker D."/>
            <person name="Gharbi K."/>
            <person name="Hall N."/>
            <person name="Watson M."/>
            <person name="Adriaenssens E.M."/>
            <person name="Foster-Nyarko E."/>
            <person name="Jarju S."/>
            <person name="Secka A."/>
            <person name="Antonio M."/>
            <person name="Oren A."/>
            <person name="Chaudhuri R.R."/>
            <person name="La Ragione R."/>
            <person name="Hildebrand F."/>
            <person name="Pallen M.J."/>
        </authorList>
    </citation>
    <scope>NUCLEOTIDE SEQUENCE</scope>
    <source>
        <strain evidence="9">USAMLcec3-2134</strain>
    </source>
</reference>
<evidence type="ECO:0000259" key="7">
    <source>
        <dbReference type="Pfam" id="PF02016"/>
    </source>
</evidence>
<feature type="active site" description="Charge relay system" evidence="6">
    <location>
        <position position="279"/>
    </location>
</feature>
<accession>A0A9D2MQR8</accession>
<feature type="active site" description="Charge relay system" evidence="6">
    <location>
        <position position="212"/>
    </location>
</feature>
<feature type="active site" description="Nucleophile" evidence="6">
    <location>
        <position position="117"/>
    </location>
</feature>
<dbReference type="Pfam" id="PF02016">
    <property type="entry name" value="Peptidase_S66"/>
    <property type="match status" value="1"/>
</dbReference>
<keyword evidence="5" id="KW-0720">Serine protease</keyword>
<evidence type="ECO:0000256" key="4">
    <source>
        <dbReference type="ARBA" id="ARBA00022801"/>
    </source>
</evidence>
<organism evidence="9 10">
    <name type="scientific">Candidatus Eisenbergiella merdigallinarum</name>
    <dbReference type="NCBI Taxonomy" id="2838552"/>
    <lineage>
        <taxon>Bacteria</taxon>
        <taxon>Bacillati</taxon>
        <taxon>Bacillota</taxon>
        <taxon>Clostridia</taxon>
        <taxon>Lachnospirales</taxon>
        <taxon>Lachnospiraceae</taxon>
        <taxon>Eisenbergiella</taxon>
    </lineage>
</organism>
<evidence type="ECO:0000256" key="2">
    <source>
        <dbReference type="ARBA" id="ARBA00022645"/>
    </source>
</evidence>
<dbReference type="GO" id="GO:0006508">
    <property type="term" value="P:proteolysis"/>
    <property type="evidence" value="ECO:0007669"/>
    <property type="project" value="UniProtKB-KW"/>
</dbReference>
<feature type="domain" description="LD-carboxypeptidase N-terminal" evidence="7">
    <location>
        <begin position="19"/>
        <end position="134"/>
    </location>
</feature>
<dbReference type="Proteomes" id="UP000886883">
    <property type="component" value="Unassembled WGS sequence"/>
</dbReference>
<feature type="domain" description="LD-carboxypeptidase C-terminal" evidence="8">
    <location>
        <begin position="181"/>
        <end position="293"/>
    </location>
</feature>
<dbReference type="InterPro" id="IPR040449">
    <property type="entry name" value="Peptidase_S66_N"/>
</dbReference>
<keyword evidence="3" id="KW-0645">Protease</keyword>
<dbReference type="SUPFAM" id="SSF52317">
    <property type="entry name" value="Class I glutamine amidotransferase-like"/>
    <property type="match status" value="1"/>
</dbReference>
<evidence type="ECO:0000256" key="1">
    <source>
        <dbReference type="ARBA" id="ARBA00010233"/>
    </source>
</evidence>
<dbReference type="GO" id="GO:0004180">
    <property type="term" value="F:carboxypeptidase activity"/>
    <property type="evidence" value="ECO:0007669"/>
    <property type="project" value="UniProtKB-KW"/>
</dbReference>
<dbReference type="InterPro" id="IPR027461">
    <property type="entry name" value="Carboxypeptidase_A_C_sf"/>
</dbReference>
<protein>
    <submittedName>
        <fullName evidence="9">LD-carboxypeptidase</fullName>
    </submittedName>
</protein>
<evidence type="ECO:0000256" key="6">
    <source>
        <dbReference type="PIRSR" id="PIRSR028757-1"/>
    </source>
</evidence>
<keyword evidence="4" id="KW-0378">Hydrolase</keyword>
<dbReference type="PANTHER" id="PTHR30237:SF2">
    <property type="entry name" value="MUREIN TETRAPEPTIDE CARBOXYPEPTIDASE"/>
    <property type="match status" value="1"/>
</dbReference>
<keyword evidence="2" id="KW-0121">Carboxypeptidase</keyword>
<dbReference type="CDD" id="cd07025">
    <property type="entry name" value="Peptidase_S66"/>
    <property type="match status" value="1"/>
</dbReference>
<dbReference type="GO" id="GO:0008236">
    <property type="term" value="F:serine-type peptidase activity"/>
    <property type="evidence" value="ECO:0007669"/>
    <property type="project" value="UniProtKB-KW"/>
</dbReference>
<dbReference type="Gene3D" id="3.50.30.60">
    <property type="entry name" value="LD-carboxypeptidase A C-terminal domain-like"/>
    <property type="match status" value="1"/>
</dbReference>
<proteinExistence type="inferred from homology"/>
<dbReference type="Pfam" id="PF17676">
    <property type="entry name" value="Peptidase_S66C"/>
    <property type="match status" value="1"/>
</dbReference>
<dbReference type="SUPFAM" id="SSF141986">
    <property type="entry name" value="LD-carboxypeptidase A C-terminal domain-like"/>
    <property type="match status" value="1"/>
</dbReference>
<dbReference type="InterPro" id="IPR027478">
    <property type="entry name" value="LdcA_N"/>
</dbReference>
<dbReference type="PIRSF" id="PIRSF028757">
    <property type="entry name" value="LD-carboxypeptidase"/>
    <property type="match status" value="1"/>
</dbReference>
<reference evidence="9" key="2">
    <citation type="submission" date="2021-04" db="EMBL/GenBank/DDBJ databases">
        <authorList>
            <person name="Gilroy R."/>
        </authorList>
    </citation>
    <scope>NUCLEOTIDE SEQUENCE</scope>
    <source>
        <strain evidence="9">USAMLcec3-2134</strain>
    </source>
</reference>
<gene>
    <name evidence="9" type="ORF">H9763_06765</name>
</gene>
<dbReference type="InterPro" id="IPR029062">
    <property type="entry name" value="Class_I_gatase-like"/>
</dbReference>
<sequence length="301" mass="32439">MAVLWQESEIFRLKKGDRVGLVACSDARPESGREEVGRLCRILRDAGLVPVCGRLLFGKGSRTAPAQDRAWELMEFYRDPSVRAVFDLSGGNLANGVLPWLDFGEIAQSGTIFWGYSDLTAVMGAILSRAGRPSVLWQARNLVQGGEMGKIQISRFLESALGGDRSLFAPECRMLRGVRMEGETVGGNLRCLLKLAGTPYWPDLRGKILVLEARSGKSAMIETMLCQLAQTGAFLQAAGVLLGTFTEMEREGESPSAEEMVLQLSPSGLPVARTAQIGHGADSKAILLGSRAVLGDLGDPE</sequence>
<evidence type="ECO:0000313" key="10">
    <source>
        <dbReference type="Proteomes" id="UP000886883"/>
    </source>
</evidence>
<comment type="caution">
    <text evidence="9">The sequence shown here is derived from an EMBL/GenBank/DDBJ whole genome shotgun (WGS) entry which is preliminary data.</text>
</comment>
<evidence type="ECO:0000256" key="3">
    <source>
        <dbReference type="ARBA" id="ARBA00022670"/>
    </source>
</evidence>
<name>A0A9D2MQR8_9FIRM</name>
<evidence type="ECO:0000259" key="8">
    <source>
        <dbReference type="Pfam" id="PF17676"/>
    </source>
</evidence>
<evidence type="ECO:0000256" key="5">
    <source>
        <dbReference type="ARBA" id="ARBA00022825"/>
    </source>
</evidence>
<evidence type="ECO:0000313" key="9">
    <source>
        <dbReference type="EMBL" id="HJB91157.1"/>
    </source>
</evidence>
<dbReference type="PANTHER" id="PTHR30237">
    <property type="entry name" value="MURAMOYLTETRAPEPTIDE CARBOXYPEPTIDASE"/>
    <property type="match status" value="1"/>
</dbReference>
<dbReference type="Gene3D" id="3.40.50.10740">
    <property type="entry name" value="Class I glutamine amidotransferase-like"/>
    <property type="match status" value="1"/>
</dbReference>